<feature type="signal peptide" evidence="1">
    <location>
        <begin position="1"/>
        <end position="21"/>
    </location>
</feature>
<accession>A0ABW5WRH5</accession>
<dbReference type="Proteomes" id="UP001597533">
    <property type="component" value="Unassembled WGS sequence"/>
</dbReference>
<keyword evidence="1" id="KW-0732">Signal</keyword>
<feature type="chain" id="PRO_5046008876" description="DUF4352 domain-containing protein" evidence="1">
    <location>
        <begin position="22"/>
        <end position="163"/>
    </location>
</feature>
<protein>
    <recommendedName>
        <fullName evidence="4">DUF4352 domain-containing protein</fullName>
    </recommendedName>
</protein>
<proteinExistence type="predicted"/>
<comment type="caution">
    <text evidence="2">The sequence shown here is derived from an EMBL/GenBank/DDBJ whole genome shotgun (WGS) entry which is preliminary data.</text>
</comment>
<dbReference type="PROSITE" id="PS51257">
    <property type="entry name" value="PROKAR_LIPOPROTEIN"/>
    <property type="match status" value="1"/>
</dbReference>
<evidence type="ECO:0000256" key="1">
    <source>
        <dbReference type="SAM" id="SignalP"/>
    </source>
</evidence>
<dbReference type="EMBL" id="JBHUOV010000005">
    <property type="protein sequence ID" value="MFD2824046.1"/>
    <property type="molecule type" value="Genomic_DNA"/>
</dbReference>
<dbReference type="RefSeq" id="WP_183489829.1">
    <property type="nucleotide sequence ID" value="NZ_JBHUOV010000005.1"/>
</dbReference>
<evidence type="ECO:0000313" key="3">
    <source>
        <dbReference type="Proteomes" id="UP001597533"/>
    </source>
</evidence>
<keyword evidence="3" id="KW-1185">Reference proteome</keyword>
<evidence type="ECO:0000313" key="2">
    <source>
        <dbReference type="EMBL" id="MFD2824046.1"/>
    </source>
</evidence>
<sequence>MKKIGLSLLVIFALVFTSCSSDDDGSGGGSQNEELKMTVNGAEKTFNTVIVNDQNNSTGDGYIQVTATIGTQTNEIISFYANQGASGSTAIDTFTYMVDGVEYSAGSTGGSGIPNNYINSLVSTNDGSTFTATFSGVFLGPYDVSTDTYETLEFSNGRIHVTY</sequence>
<gene>
    <name evidence="2" type="ORF">ACFS5M_10210</name>
</gene>
<organism evidence="2 3">
    <name type="scientific">Lacinutrix iliipiscaria</name>
    <dbReference type="NCBI Taxonomy" id="1230532"/>
    <lineage>
        <taxon>Bacteria</taxon>
        <taxon>Pseudomonadati</taxon>
        <taxon>Bacteroidota</taxon>
        <taxon>Flavobacteriia</taxon>
        <taxon>Flavobacteriales</taxon>
        <taxon>Flavobacteriaceae</taxon>
        <taxon>Lacinutrix</taxon>
    </lineage>
</organism>
<reference evidence="3" key="1">
    <citation type="journal article" date="2019" name="Int. J. Syst. Evol. Microbiol.">
        <title>The Global Catalogue of Microorganisms (GCM) 10K type strain sequencing project: providing services to taxonomists for standard genome sequencing and annotation.</title>
        <authorList>
            <consortium name="The Broad Institute Genomics Platform"/>
            <consortium name="The Broad Institute Genome Sequencing Center for Infectious Disease"/>
            <person name="Wu L."/>
            <person name="Ma J."/>
        </authorList>
    </citation>
    <scope>NUCLEOTIDE SEQUENCE [LARGE SCALE GENOMIC DNA]</scope>
    <source>
        <strain evidence="3">KCTC 32141</strain>
    </source>
</reference>
<evidence type="ECO:0008006" key="4">
    <source>
        <dbReference type="Google" id="ProtNLM"/>
    </source>
</evidence>
<name>A0ABW5WRH5_9FLAO</name>